<feature type="domain" description="Protein kinase" evidence="5">
    <location>
        <begin position="776"/>
        <end position="1034"/>
    </location>
</feature>
<keyword evidence="6" id="KW-0808">Transferase</keyword>
<evidence type="ECO:0000259" key="5">
    <source>
        <dbReference type="PROSITE" id="PS50011"/>
    </source>
</evidence>
<dbReference type="AlphaFoldDB" id="A0A1Z5K4S2"/>
<dbReference type="Gene3D" id="3.30.200.20">
    <property type="entry name" value="Phosphorylase Kinase, domain 1"/>
    <property type="match status" value="1"/>
</dbReference>
<gene>
    <name evidence="6" type="ORF">FisN_23Lh181</name>
</gene>
<dbReference type="InterPro" id="IPR008271">
    <property type="entry name" value="Ser/Thr_kinase_AS"/>
</dbReference>
<dbReference type="EC" id="2.7.11.1" evidence="6"/>
<dbReference type="InterPro" id="IPR000719">
    <property type="entry name" value="Prot_kinase_dom"/>
</dbReference>
<feature type="binding site" evidence="3">
    <location>
        <position position="85"/>
    </location>
    <ligand>
        <name>ATP</name>
        <dbReference type="ChEBI" id="CHEBI:30616"/>
    </ligand>
</feature>
<dbReference type="Proteomes" id="UP000198406">
    <property type="component" value="Unassembled WGS sequence"/>
</dbReference>
<dbReference type="EMBL" id="BDSP01000161">
    <property type="protein sequence ID" value="GAX21233.1"/>
    <property type="molecule type" value="Genomic_DNA"/>
</dbReference>
<dbReference type="SUPFAM" id="SSF56112">
    <property type="entry name" value="Protein kinase-like (PK-like)"/>
    <property type="match status" value="3"/>
</dbReference>
<dbReference type="InterPro" id="IPR011009">
    <property type="entry name" value="Kinase-like_dom_sf"/>
</dbReference>
<dbReference type="OrthoDB" id="541276at2759"/>
<evidence type="ECO:0000313" key="7">
    <source>
        <dbReference type="Proteomes" id="UP000198406"/>
    </source>
</evidence>
<dbReference type="PROSITE" id="PS50011">
    <property type="entry name" value="PROTEIN_KINASE_DOM"/>
    <property type="match status" value="3"/>
</dbReference>
<keyword evidence="1 3" id="KW-0547">Nucleotide-binding</keyword>
<proteinExistence type="predicted"/>
<dbReference type="PROSITE" id="PS00108">
    <property type="entry name" value="PROTEIN_KINASE_ST"/>
    <property type="match status" value="2"/>
</dbReference>
<feature type="domain" description="Protein kinase" evidence="5">
    <location>
        <begin position="416"/>
        <end position="675"/>
    </location>
</feature>
<evidence type="ECO:0000256" key="4">
    <source>
        <dbReference type="SAM" id="MobiDB-lite"/>
    </source>
</evidence>
<keyword evidence="7" id="KW-1185">Reference proteome</keyword>
<feature type="domain" description="Protein kinase" evidence="5">
    <location>
        <begin position="55"/>
        <end position="321"/>
    </location>
</feature>
<dbReference type="GO" id="GO:0005524">
    <property type="term" value="F:ATP binding"/>
    <property type="evidence" value="ECO:0007669"/>
    <property type="project" value="UniProtKB-UniRule"/>
</dbReference>
<dbReference type="InParanoid" id="A0A1Z5K4S2"/>
<feature type="region of interest" description="Disordered" evidence="4">
    <location>
        <begin position="1"/>
        <end position="22"/>
    </location>
</feature>
<evidence type="ECO:0000256" key="3">
    <source>
        <dbReference type="PROSITE-ProRule" id="PRU10141"/>
    </source>
</evidence>
<dbReference type="InterPro" id="IPR017441">
    <property type="entry name" value="Protein_kinase_ATP_BS"/>
</dbReference>
<evidence type="ECO:0000256" key="2">
    <source>
        <dbReference type="ARBA" id="ARBA00022840"/>
    </source>
</evidence>
<dbReference type="FunFam" id="1.10.510.10:FF:000571">
    <property type="entry name" value="Maternal embryonic leucine zipper kinase"/>
    <property type="match status" value="3"/>
</dbReference>
<sequence length="1082" mass="123297">MPEKEKDKDKEKKKKRKPSKPAIVLAGDEYDTQVAPSLNQNVKVFNELRAFERAYTRGPQLGLGAFAKVFMGTHKASGQEYAIKKIDRSKMVWGDRDALEDEINNLILVRDGPNIVQLYEVYEEKSHCFLVMGLLRGGELFDRILEQKTFTEPQARGCCRGLLTGLAYMHAKRVAHRDLKPENLLLMDHQNSISEDTIADQIKLADFGFAKKVKTENGCRTLCGTPGYLAPEILERFPAYDTKCDLWSVGVIIFLLLGGYLPFEDEDEDRVFEKTREGQYYFHPTYWKSISAEAKQFVTHLLTVNPRKRFSSEEALKATWMTSRRLDNGMSEHHEEGLYNTALQQNIKKGKQKGLAAVEAGDNRLAVLDEKFNGFLERTGADGNAARVKKDDGEKKPRQPKFVEDSAAGRPFSEFYDLGDILGEGGYACVYRAMHKRTKEIYAVKDIDTSMLESSSMNALQDEIAALKLLRGGPYIIRLFDVFQEPDHTFMVMEECRGGDLLTRVTEKEFYTEREARKTCKILFQAMDYIHKKKVAHRDIKPENVLMVEADDDHSIKIADFGFAKRVFKPNCLRTLCGTAQYVAPEVLDLHSPGYDHRADMWSVGVVVYILLGGYAPFEGPVHELAQVICKGDYCFHEKYWGEISNEAKDMISNLLQVYAEHRLSAEEALQCPWMAMEEEALTTKDLSGAKAVLQERQTQKAGDDQAYGIKQLDKHTSLDISFTAGLGSLEEVANRKTQITAQTQQGAMATIGEDGEEEGEEIYDSSSGRQCDELYTWGRVIEQGDFFTLREARHNQLNEIVSIKCVKRTDLESGDAVALQDEISTLSLLVDCEYIARLVDVFEEPDFTYVVMERLRGGELIDRLSEKKYYTENEARVVIKKLLCALEYCHNRRIANRNIKTETIQLIQKGSITDVKLTDFGMAKRVLIPNGLQTQCGTEGYVAPEILEHRPEYDVQCDMWSLGVVMYMLLGGYRPFRGDGDEIIRKIRYGEYKFHKRYWNEISEEAKILISRMLTLEPIGRITATAALHSDWIAVLEDEEYLRQIEEEDRMYNRQNGHAKVRAATYVIMAARRLELLAGVR</sequence>
<comment type="caution">
    <text evidence="6">The sequence shown here is derived from an EMBL/GenBank/DDBJ whole genome shotgun (WGS) entry which is preliminary data.</text>
</comment>
<name>A0A1Z5K4S2_FISSO</name>
<dbReference type="Gene3D" id="1.10.510.10">
    <property type="entry name" value="Transferase(Phosphotransferase) domain 1"/>
    <property type="match status" value="3"/>
</dbReference>
<dbReference type="CDD" id="cd05117">
    <property type="entry name" value="STKc_CAMK"/>
    <property type="match status" value="2"/>
</dbReference>
<dbReference type="GO" id="GO:0004674">
    <property type="term" value="F:protein serine/threonine kinase activity"/>
    <property type="evidence" value="ECO:0007669"/>
    <property type="project" value="UniProtKB-EC"/>
</dbReference>
<keyword evidence="6" id="KW-0418">Kinase</keyword>
<organism evidence="6 7">
    <name type="scientific">Fistulifera solaris</name>
    <name type="common">Oleaginous diatom</name>
    <dbReference type="NCBI Taxonomy" id="1519565"/>
    <lineage>
        <taxon>Eukaryota</taxon>
        <taxon>Sar</taxon>
        <taxon>Stramenopiles</taxon>
        <taxon>Ochrophyta</taxon>
        <taxon>Bacillariophyta</taxon>
        <taxon>Bacillariophyceae</taxon>
        <taxon>Bacillariophycidae</taxon>
        <taxon>Naviculales</taxon>
        <taxon>Naviculaceae</taxon>
        <taxon>Fistulifera</taxon>
    </lineage>
</organism>
<protein>
    <submittedName>
        <fullName evidence="6">Ribosomal protein S6 kinase alpha-1/2/3/6</fullName>
        <ecNumber evidence="6">2.7.11.1</ecNumber>
    </submittedName>
</protein>
<dbReference type="SMART" id="SM00220">
    <property type="entry name" value="S_TKc"/>
    <property type="match status" value="3"/>
</dbReference>
<keyword evidence="2 3" id="KW-0067">ATP-binding</keyword>
<evidence type="ECO:0000256" key="1">
    <source>
        <dbReference type="ARBA" id="ARBA00022741"/>
    </source>
</evidence>
<dbReference type="Pfam" id="PF00069">
    <property type="entry name" value="Pkinase"/>
    <property type="match status" value="3"/>
</dbReference>
<evidence type="ECO:0000313" key="6">
    <source>
        <dbReference type="EMBL" id="GAX21233.1"/>
    </source>
</evidence>
<feature type="compositionally biased region" description="Basic and acidic residues" evidence="4">
    <location>
        <begin position="1"/>
        <end position="10"/>
    </location>
</feature>
<reference evidence="6 7" key="1">
    <citation type="journal article" date="2015" name="Plant Cell">
        <title>Oil accumulation by the oleaginous diatom Fistulifera solaris as revealed by the genome and transcriptome.</title>
        <authorList>
            <person name="Tanaka T."/>
            <person name="Maeda Y."/>
            <person name="Veluchamy A."/>
            <person name="Tanaka M."/>
            <person name="Abida H."/>
            <person name="Marechal E."/>
            <person name="Bowler C."/>
            <person name="Muto M."/>
            <person name="Sunaga Y."/>
            <person name="Tanaka M."/>
            <person name="Yoshino T."/>
            <person name="Taniguchi T."/>
            <person name="Fukuda Y."/>
            <person name="Nemoto M."/>
            <person name="Matsumoto M."/>
            <person name="Wong P.S."/>
            <person name="Aburatani S."/>
            <person name="Fujibuchi W."/>
        </authorList>
    </citation>
    <scope>NUCLEOTIDE SEQUENCE [LARGE SCALE GENOMIC DNA]</scope>
    <source>
        <strain evidence="6 7">JPCC DA0580</strain>
    </source>
</reference>
<dbReference type="PROSITE" id="PS00107">
    <property type="entry name" value="PROTEIN_KINASE_ATP"/>
    <property type="match status" value="2"/>
</dbReference>
<accession>A0A1Z5K4S2</accession>
<feature type="binding site" evidence="3">
    <location>
        <position position="445"/>
    </location>
    <ligand>
        <name>ATP</name>
        <dbReference type="ChEBI" id="CHEBI:30616"/>
    </ligand>
</feature>
<dbReference type="PANTHER" id="PTHR24347">
    <property type="entry name" value="SERINE/THREONINE-PROTEIN KINASE"/>
    <property type="match status" value="1"/>
</dbReference>